<evidence type="ECO:0000313" key="4">
    <source>
        <dbReference type="Proteomes" id="UP000215633"/>
    </source>
</evidence>
<evidence type="ECO:0000313" key="3">
    <source>
        <dbReference type="EMBL" id="OZI79065.1"/>
    </source>
</evidence>
<organism evidence="3 4">
    <name type="scientific">Bordetella genomosp. 2</name>
    <dbReference type="NCBI Taxonomy" id="1983456"/>
    <lineage>
        <taxon>Bacteria</taxon>
        <taxon>Pseudomonadati</taxon>
        <taxon>Pseudomonadota</taxon>
        <taxon>Betaproteobacteria</taxon>
        <taxon>Burkholderiales</taxon>
        <taxon>Alcaligenaceae</taxon>
        <taxon>Bordetella</taxon>
    </lineage>
</organism>
<keyword evidence="2" id="KW-0472">Membrane</keyword>
<keyword evidence="2" id="KW-1133">Transmembrane helix</keyword>
<dbReference type="Proteomes" id="UP000215633">
    <property type="component" value="Unassembled WGS sequence"/>
</dbReference>
<evidence type="ECO:0000256" key="2">
    <source>
        <dbReference type="SAM" id="Phobius"/>
    </source>
</evidence>
<feature type="transmembrane region" description="Helical" evidence="2">
    <location>
        <begin position="29"/>
        <end position="47"/>
    </location>
</feature>
<reference evidence="4" key="1">
    <citation type="submission" date="2017-05" db="EMBL/GenBank/DDBJ databases">
        <title>Complete and WGS of Bordetella genogroups.</title>
        <authorList>
            <person name="Spilker T."/>
            <person name="Lipuma J."/>
        </authorList>
    </citation>
    <scope>NUCLEOTIDE SEQUENCE [LARGE SCALE GENOMIC DNA]</scope>
    <source>
        <strain evidence="4">AU8256</strain>
    </source>
</reference>
<keyword evidence="1" id="KW-0175">Coiled coil</keyword>
<feature type="coiled-coil region" evidence="1">
    <location>
        <begin position="61"/>
        <end position="123"/>
    </location>
</feature>
<gene>
    <name evidence="3" type="ORF">CAL24_03745</name>
</gene>
<evidence type="ECO:0008006" key="5">
    <source>
        <dbReference type="Google" id="ProtNLM"/>
    </source>
</evidence>
<comment type="caution">
    <text evidence="3">The sequence shown here is derived from an EMBL/GenBank/DDBJ whole genome shotgun (WGS) entry which is preliminary data.</text>
</comment>
<protein>
    <recommendedName>
        <fullName evidence="5">Inner membrane protein</fullName>
    </recommendedName>
</protein>
<dbReference type="EMBL" id="NEVT01000003">
    <property type="protein sequence ID" value="OZI79065.1"/>
    <property type="molecule type" value="Genomic_DNA"/>
</dbReference>
<keyword evidence="2" id="KW-0812">Transmembrane</keyword>
<keyword evidence="4" id="KW-1185">Reference proteome</keyword>
<dbReference type="AlphaFoldDB" id="A0A261VYB1"/>
<evidence type="ECO:0000256" key="1">
    <source>
        <dbReference type="SAM" id="Coils"/>
    </source>
</evidence>
<accession>A0A261VYB1</accession>
<dbReference type="InterPro" id="IPR046703">
    <property type="entry name" value="DUF6776"/>
</dbReference>
<proteinExistence type="predicted"/>
<dbReference type="Pfam" id="PF20567">
    <property type="entry name" value="DUF6776"/>
    <property type="match status" value="1"/>
</dbReference>
<sequence>MGMFGRSQRPAFKPSVYQPGKRTRRMPRWLVLLLIGIGLGAGGVLFLQANYGPPRLTAEQSEQLQSELNAANLDRQRLRTQLEEATKQRDTNQASNAQLTADLAQARTRIQELTQEFQVFQDAVPPDPRGTDIGVRSGSFSRDPGKLDYQVLLMRDKADAPAFKGTLHLAVQGVYRNGRSGTIELDPIDVSLGRYQVAQGTAEMPEGFTPRSVRIQVLDPSQRQQAMRIYYVRG</sequence>
<name>A0A261VYB1_9BORD</name>